<dbReference type="PROSITE" id="PS50819">
    <property type="entry name" value="INTEIN_ENDONUCLEASE"/>
    <property type="match status" value="1"/>
</dbReference>
<dbReference type="InterPro" id="IPR027434">
    <property type="entry name" value="Homing_endonucl"/>
</dbReference>
<dbReference type="SUPFAM" id="SSF51294">
    <property type="entry name" value="Hedgehog/intein (Hint) domain"/>
    <property type="match status" value="1"/>
</dbReference>
<reference evidence="2" key="2">
    <citation type="submission" date="2020-09" db="EMBL/GenBank/DDBJ databases">
        <authorList>
            <person name="Sun Q."/>
            <person name="Ohkuma M."/>
        </authorList>
    </citation>
    <scope>NUCLEOTIDE SEQUENCE</scope>
    <source>
        <strain evidence="2">JCM 3302</strain>
    </source>
</reference>
<dbReference type="Gene3D" id="2.170.16.10">
    <property type="entry name" value="Hedgehog/Intein (Hint) domain"/>
    <property type="match status" value="1"/>
</dbReference>
<comment type="caution">
    <text evidence="2">The sequence shown here is derived from an EMBL/GenBank/DDBJ whole genome shotgun (WGS) entry which is preliminary data.</text>
</comment>
<sequence length="396" mass="43625">MSNFDGLAEGTPVWLPDGTVAPVERVVTEELPVLVFDKEWDLREAKPGRPYPPRDSTVGNLVPALPVRWAGTGIQPVFAVRLASGRVIEAAANHRWAVRSRMGSRRPTWRTTADLVPGCAIPAPLTAGFFGTLGDEWDGWFVGSMLGDGNMTGRTPTWVGHDDGTLQQIRDYAVKRGCQARVEDNGTWLRVRLTDPEWHRNALRDLLIEHQVWGLKGEEKRVPNVPYSRAFVCGLVAGLFDSDGSVEVRQIEFANTSETLVRQLGDMLLRLGVQSNISSKRNNHSPKPLWRLRVADGRSVMQLSKTVRLRARHKAAALESLAARGRASRRSATGSRGYADAIVWDRIVSVSQMGVKKTYCVQGLPSHLWITNGVVTGDGVTPSTGETVLVPRCVRL</sequence>
<dbReference type="InterPro" id="IPR004042">
    <property type="entry name" value="Intein_endonuc_central"/>
</dbReference>
<feature type="domain" description="DOD-type homing endonuclease" evidence="1">
    <location>
        <begin position="141"/>
        <end position="273"/>
    </location>
</feature>
<dbReference type="GO" id="GO:0016539">
    <property type="term" value="P:intein-mediated protein splicing"/>
    <property type="evidence" value="ECO:0007669"/>
    <property type="project" value="InterPro"/>
</dbReference>
<dbReference type="EMBL" id="BNBC01000043">
    <property type="protein sequence ID" value="GHF02652.1"/>
    <property type="molecule type" value="Genomic_DNA"/>
</dbReference>
<proteinExistence type="predicted"/>
<protein>
    <recommendedName>
        <fullName evidence="1">DOD-type homing endonuclease domain-containing protein</fullName>
    </recommendedName>
</protein>
<dbReference type="PRINTS" id="PR00379">
    <property type="entry name" value="INTEIN"/>
</dbReference>
<dbReference type="SUPFAM" id="SSF55608">
    <property type="entry name" value="Homing endonucleases"/>
    <property type="match status" value="1"/>
</dbReference>
<dbReference type="Pfam" id="PF14528">
    <property type="entry name" value="LAGLIDADG_3"/>
    <property type="match status" value="1"/>
</dbReference>
<keyword evidence="3" id="KW-1185">Reference proteome</keyword>
<dbReference type="GO" id="GO:0004519">
    <property type="term" value="F:endonuclease activity"/>
    <property type="evidence" value="ECO:0007669"/>
    <property type="project" value="InterPro"/>
</dbReference>
<evidence type="ECO:0000259" key="1">
    <source>
        <dbReference type="PROSITE" id="PS50819"/>
    </source>
</evidence>
<evidence type="ECO:0000313" key="3">
    <source>
        <dbReference type="Proteomes" id="UP000641386"/>
    </source>
</evidence>
<dbReference type="RefSeq" id="WP_189906443.1">
    <property type="nucleotide sequence ID" value="NZ_BNBC01000043.1"/>
</dbReference>
<gene>
    <name evidence="2" type="ORF">GCM10014715_68550</name>
</gene>
<dbReference type="AlphaFoldDB" id="A0A919DZT1"/>
<name>A0A919DZT1_9ACTN</name>
<dbReference type="Gene3D" id="3.10.28.10">
    <property type="entry name" value="Homing endonucleases"/>
    <property type="match status" value="1"/>
</dbReference>
<evidence type="ECO:0000313" key="2">
    <source>
        <dbReference type="EMBL" id="GHF02652.1"/>
    </source>
</evidence>
<dbReference type="InterPro" id="IPR006142">
    <property type="entry name" value="INTEIN"/>
</dbReference>
<organism evidence="2 3">
    <name type="scientific">Streptomyces spiralis</name>
    <dbReference type="NCBI Taxonomy" id="66376"/>
    <lineage>
        <taxon>Bacteria</taxon>
        <taxon>Bacillati</taxon>
        <taxon>Actinomycetota</taxon>
        <taxon>Actinomycetes</taxon>
        <taxon>Kitasatosporales</taxon>
        <taxon>Streptomycetaceae</taxon>
        <taxon>Streptomyces</taxon>
    </lineage>
</organism>
<accession>A0A919DZT1</accession>
<dbReference type="InterPro" id="IPR036844">
    <property type="entry name" value="Hint_dom_sf"/>
</dbReference>
<reference evidence="2" key="1">
    <citation type="journal article" date="2014" name="Int. J. Syst. Evol. Microbiol.">
        <title>Complete genome sequence of Corynebacterium casei LMG S-19264T (=DSM 44701T), isolated from a smear-ripened cheese.</title>
        <authorList>
            <consortium name="US DOE Joint Genome Institute (JGI-PGF)"/>
            <person name="Walter F."/>
            <person name="Albersmeier A."/>
            <person name="Kalinowski J."/>
            <person name="Ruckert C."/>
        </authorList>
    </citation>
    <scope>NUCLEOTIDE SEQUENCE</scope>
    <source>
        <strain evidence="2">JCM 3302</strain>
    </source>
</reference>
<dbReference type="Proteomes" id="UP000641386">
    <property type="component" value="Unassembled WGS sequence"/>
</dbReference>
<dbReference type="InterPro" id="IPR004860">
    <property type="entry name" value="LAGLIDADG_dom"/>
</dbReference>